<comment type="caution">
    <text evidence="2">The sequence shown here is derived from an EMBL/GenBank/DDBJ whole genome shotgun (WGS) entry which is preliminary data.</text>
</comment>
<feature type="compositionally biased region" description="Polar residues" evidence="1">
    <location>
        <begin position="38"/>
        <end position="51"/>
    </location>
</feature>
<reference evidence="2 3" key="1">
    <citation type="journal article" date="2018" name="Biotechnol. Adv.">
        <title>Improved genomic resources and new bioinformatic workflow for the carcinogenic parasite Clonorchis sinensis: Biotechnological implications.</title>
        <authorList>
            <person name="Wang D."/>
            <person name="Korhonen P.K."/>
            <person name="Gasser R.B."/>
            <person name="Young N.D."/>
        </authorList>
    </citation>
    <scope>NUCLEOTIDE SEQUENCE [LARGE SCALE GENOMIC DNA]</scope>
    <source>
        <strain evidence="2">Cs-k2</strain>
    </source>
</reference>
<proteinExistence type="predicted"/>
<protein>
    <submittedName>
        <fullName evidence="2">Uncharacterized protein</fullName>
    </submittedName>
</protein>
<evidence type="ECO:0000256" key="1">
    <source>
        <dbReference type="SAM" id="MobiDB-lite"/>
    </source>
</evidence>
<dbReference type="EMBL" id="NIRI02000076">
    <property type="protein sequence ID" value="KAG5442462.1"/>
    <property type="molecule type" value="Genomic_DNA"/>
</dbReference>
<accession>A0A8T1M0Q5</accession>
<dbReference type="Proteomes" id="UP000286415">
    <property type="component" value="Unassembled WGS sequence"/>
</dbReference>
<feature type="region of interest" description="Disordered" evidence="1">
    <location>
        <begin position="103"/>
        <end position="132"/>
    </location>
</feature>
<organism evidence="2 3">
    <name type="scientific">Clonorchis sinensis</name>
    <name type="common">Chinese liver fluke</name>
    <dbReference type="NCBI Taxonomy" id="79923"/>
    <lineage>
        <taxon>Eukaryota</taxon>
        <taxon>Metazoa</taxon>
        <taxon>Spiralia</taxon>
        <taxon>Lophotrochozoa</taxon>
        <taxon>Platyhelminthes</taxon>
        <taxon>Trematoda</taxon>
        <taxon>Digenea</taxon>
        <taxon>Opisthorchiida</taxon>
        <taxon>Opisthorchiata</taxon>
        <taxon>Opisthorchiidae</taxon>
        <taxon>Clonorchis</taxon>
    </lineage>
</organism>
<evidence type="ECO:0000313" key="3">
    <source>
        <dbReference type="Proteomes" id="UP000286415"/>
    </source>
</evidence>
<reference evidence="2 3" key="2">
    <citation type="journal article" date="2021" name="Genomics">
        <title>High-quality reference genome for Clonorchis sinensis.</title>
        <authorList>
            <person name="Young N.D."/>
            <person name="Stroehlein A.J."/>
            <person name="Kinkar L."/>
            <person name="Wang T."/>
            <person name="Sohn W.M."/>
            <person name="Chang B.C.H."/>
            <person name="Kaur P."/>
            <person name="Weisz D."/>
            <person name="Dudchenko O."/>
            <person name="Aiden E.L."/>
            <person name="Korhonen P.K."/>
            <person name="Gasser R.B."/>
        </authorList>
    </citation>
    <scope>NUCLEOTIDE SEQUENCE [LARGE SCALE GENOMIC DNA]</scope>
    <source>
        <strain evidence="2">Cs-k2</strain>
    </source>
</reference>
<dbReference type="AlphaFoldDB" id="A0A8T1M0Q5"/>
<feature type="region of interest" description="Disordered" evidence="1">
    <location>
        <begin position="1"/>
        <end position="89"/>
    </location>
</feature>
<feature type="compositionally biased region" description="Basic and acidic residues" evidence="1">
    <location>
        <begin position="52"/>
        <end position="75"/>
    </location>
</feature>
<feature type="compositionally biased region" description="Polar residues" evidence="1">
    <location>
        <begin position="109"/>
        <end position="118"/>
    </location>
</feature>
<keyword evidence="3" id="KW-1185">Reference proteome</keyword>
<gene>
    <name evidence="2" type="ORF">CSKR_200292</name>
</gene>
<sequence length="132" mass="14707">MLTPSKLAAVSNSMSQIKSTQTTSNRSAIITLRPAPTAVQTEETKPTTQSTREGKCNPRRQTDRQTFRHTTEHSLIHRQHTRNFERPPAHQFSPIQLMSGCMSSAPHFTHNNATNTSGKKTHPPNKPLPVSI</sequence>
<name>A0A8T1M0Q5_CLOSI</name>
<feature type="compositionally biased region" description="Polar residues" evidence="1">
    <location>
        <begin position="10"/>
        <end position="28"/>
    </location>
</feature>
<evidence type="ECO:0000313" key="2">
    <source>
        <dbReference type="EMBL" id="KAG5442462.1"/>
    </source>
</evidence>